<accession>A0A937F8E6</accession>
<proteinExistence type="inferred from homology"/>
<dbReference type="Pfam" id="PF01447">
    <property type="entry name" value="Peptidase_M4"/>
    <property type="match status" value="1"/>
</dbReference>
<keyword evidence="11" id="KW-1185">Reference proteome</keyword>
<feature type="active site" description="Proton donor" evidence="8">
    <location>
        <position position="450"/>
    </location>
</feature>
<protein>
    <submittedName>
        <fullName evidence="10">M4 family metallopeptidase</fullName>
    </submittedName>
</protein>
<dbReference type="CDD" id="cd00063">
    <property type="entry name" value="FN3"/>
    <property type="match status" value="1"/>
</dbReference>
<feature type="active site" evidence="8">
    <location>
        <position position="364"/>
    </location>
</feature>
<dbReference type="PRINTS" id="PR00730">
    <property type="entry name" value="THERMOLYSIN"/>
</dbReference>
<dbReference type="GO" id="GO:0004222">
    <property type="term" value="F:metalloendopeptidase activity"/>
    <property type="evidence" value="ECO:0007669"/>
    <property type="project" value="InterPro"/>
</dbReference>
<keyword evidence="3" id="KW-0479">Metal-binding</keyword>
<comment type="similarity">
    <text evidence="1">Belongs to the peptidase M4 family.</text>
</comment>
<sequence length="995" mass="110233">MNRHNCVSLIVCIGLIFISNISLGQNKGRLLKSSVSKETGRYKYLKFDTKAESVSATEVNEVLHERLSVNNENDFKAIKSYTDSRGRVHTRYQQFYKGILVEDAIYNVHTVAGKVSAMNGDYQVLEGVDVNPSLSGEQAFKKAVDFVGAKSYLWDEHDQANAIGYEKPEGDLVIVKDELAYKYDIYSYQPLGRLYVFVSAKTGEIIKSKPIIHHVAEEGTAHTRYSGVRSIQTDRFSGNSYRLRDNTRGEGIETYDMNGGANFDQASDFVDNDNSWEEDEWNNESKDNGALDAHWAAGQTYDYFLNTFNRKSYDDNGGAIRNYVHFDLKELGYADNNNAFWDGSRVLYGTGDLPYTVMDVVAHEIGHGINDHTAELNSTGETGALNEGFSDIWAACVERYAAPEKQNWLVGEDLGKARRSLIDPKSNEQPDTYHGAFWVTGSSSDNGGIHTNCTVLGHWFYILAEGKKGTNDNGNNYDVEGIGIEKAAEIAYLLEVAYLTPNSGFLEARNYGIEAAKSLFGEDSEEAIATQSAWYAVGVGVDYPDGDSMGCVKGTVTLTITMDDHPEEISWSLKNSDSKVVDSEANYENLEAGAVVTKTFNLEDGEYDLIIKDEYGDGICCSHGNGSFTLKDDSTNITIGGGSEFEYTSVIEFCVGKGKVDVDPPSKPGLVTVNNITAESAHVRWVTATDNVGVSGYEVYLNDELKTFTKERSYSLKELTAGTSYQVSVRAKDKAGNTSEAGVSQFTTLEDISFYCSARGNNVSYEWIDHVQLDSINNKTLSDNGYGNFTDQTTTLSKGSAYTIYFSAGFKSSAYKEFWGIWIDFNQDGKFNAEGEQIVTGSSSASGVLSSEFVIPDSALTGTTRMRVAMKYNSAPEPCESFEFGEVEDYSVNIIDGLLAFTPVGVESSKSLEYEEIKREISLSPNPVKDRLHIALPDQMEVLEIRLTSLNGKEVRNVEIDKERREINMSTLPQGVYIILVQTERYKIMEKVIKE</sequence>
<dbReference type="Pfam" id="PF18962">
    <property type="entry name" value="Por_Secre_tail"/>
    <property type="match status" value="1"/>
</dbReference>
<dbReference type="InterPro" id="IPR011096">
    <property type="entry name" value="FTP_domain"/>
</dbReference>
<dbReference type="Gene3D" id="3.10.450.490">
    <property type="match status" value="1"/>
</dbReference>
<dbReference type="InterPro" id="IPR045474">
    <property type="entry name" value="GEVED"/>
</dbReference>
<dbReference type="SUPFAM" id="SSF49265">
    <property type="entry name" value="Fibronectin type III"/>
    <property type="match status" value="1"/>
</dbReference>
<gene>
    <name evidence="10" type="ORF">JL102_12945</name>
</gene>
<dbReference type="SMART" id="SM00060">
    <property type="entry name" value="FN3"/>
    <property type="match status" value="1"/>
</dbReference>
<evidence type="ECO:0000256" key="5">
    <source>
        <dbReference type="ARBA" id="ARBA00022801"/>
    </source>
</evidence>
<evidence type="ECO:0000313" key="10">
    <source>
        <dbReference type="EMBL" id="MBL3657046.1"/>
    </source>
</evidence>
<reference evidence="10" key="1">
    <citation type="submission" date="2021-01" db="EMBL/GenBank/DDBJ databases">
        <title>Fulvivirga kasyanovii gen. nov., sp nov., a novel member of the phylum Bacteroidetes isolated from seawater in a mussel farm.</title>
        <authorList>
            <person name="Zhao L.-H."/>
            <person name="Wang Z.-J."/>
        </authorList>
    </citation>
    <scope>NUCLEOTIDE SEQUENCE</scope>
    <source>
        <strain evidence="10">2943</strain>
    </source>
</reference>
<dbReference type="PANTHER" id="PTHR33794:SF1">
    <property type="entry name" value="BACILLOLYSIN"/>
    <property type="match status" value="1"/>
</dbReference>
<dbReference type="InterPro" id="IPR026444">
    <property type="entry name" value="Secre_tail"/>
</dbReference>
<dbReference type="GO" id="GO:0046872">
    <property type="term" value="F:metal ion binding"/>
    <property type="evidence" value="ECO:0007669"/>
    <property type="project" value="UniProtKB-KW"/>
</dbReference>
<keyword evidence="5" id="KW-0378">Hydrolase</keyword>
<dbReference type="Proteomes" id="UP000659388">
    <property type="component" value="Unassembled WGS sequence"/>
</dbReference>
<evidence type="ECO:0000256" key="8">
    <source>
        <dbReference type="PIRSR" id="PIRSR623612-1"/>
    </source>
</evidence>
<dbReference type="Gene3D" id="1.10.390.10">
    <property type="entry name" value="Neutral Protease Domain 2"/>
    <property type="match status" value="1"/>
</dbReference>
<name>A0A937F8E6_9BACT</name>
<evidence type="ECO:0000256" key="2">
    <source>
        <dbReference type="ARBA" id="ARBA00022670"/>
    </source>
</evidence>
<dbReference type="InterPro" id="IPR001570">
    <property type="entry name" value="Peptidase_M4_C_domain"/>
</dbReference>
<evidence type="ECO:0000256" key="4">
    <source>
        <dbReference type="ARBA" id="ARBA00022729"/>
    </source>
</evidence>
<dbReference type="InterPro" id="IPR023612">
    <property type="entry name" value="Peptidase_M4"/>
</dbReference>
<dbReference type="InterPro" id="IPR027268">
    <property type="entry name" value="Peptidase_M4/M1_CTD_sf"/>
</dbReference>
<evidence type="ECO:0000259" key="9">
    <source>
        <dbReference type="PROSITE" id="PS50853"/>
    </source>
</evidence>
<dbReference type="SUPFAM" id="SSF55486">
    <property type="entry name" value="Metalloproteases ('zincins'), catalytic domain"/>
    <property type="match status" value="1"/>
</dbReference>
<dbReference type="PROSITE" id="PS50853">
    <property type="entry name" value="FN3"/>
    <property type="match status" value="1"/>
</dbReference>
<evidence type="ECO:0000256" key="3">
    <source>
        <dbReference type="ARBA" id="ARBA00022723"/>
    </source>
</evidence>
<feature type="domain" description="Fibronectin type-III" evidence="9">
    <location>
        <begin position="664"/>
        <end position="751"/>
    </location>
</feature>
<dbReference type="NCBIfam" id="TIGR04183">
    <property type="entry name" value="Por_Secre_tail"/>
    <property type="match status" value="1"/>
</dbReference>
<dbReference type="InterPro" id="IPR036116">
    <property type="entry name" value="FN3_sf"/>
</dbReference>
<dbReference type="Pfam" id="PF02868">
    <property type="entry name" value="Peptidase_M4_C"/>
    <property type="match status" value="1"/>
</dbReference>
<dbReference type="EMBL" id="JAESIY010000006">
    <property type="protein sequence ID" value="MBL3657046.1"/>
    <property type="molecule type" value="Genomic_DNA"/>
</dbReference>
<keyword evidence="6" id="KW-0862">Zinc</keyword>
<dbReference type="Pfam" id="PF20009">
    <property type="entry name" value="GEVED"/>
    <property type="match status" value="1"/>
</dbReference>
<evidence type="ECO:0000256" key="7">
    <source>
        <dbReference type="ARBA" id="ARBA00023049"/>
    </source>
</evidence>
<keyword evidence="2" id="KW-0645">Protease</keyword>
<keyword evidence="7" id="KW-0482">Metalloprotease</keyword>
<dbReference type="Pfam" id="PF00041">
    <property type="entry name" value="fn3"/>
    <property type="match status" value="1"/>
</dbReference>
<dbReference type="GO" id="GO:0006508">
    <property type="term" value="P:proteolysis"/>
    <property type="evidence" value="ECO:0007669"/>
    <property type="project" value="UniProtKB-KW"/>
</dbReference>
<dbReference type="Gene3D" id="2.60.40.10">
    <property type="entry name" value="Immunoglobulins"/>
    <property type="match status" value="1"/>
</dbReference>
<evidence type="ECO:0000256" key="1">
    <source>
        <dbReference type="ARBA" id="ARBA00009388"/>
    </source>
</evidence>
<evidence type="ECO:0000256" key="6">
    <source>
        <dbReference type="ARBA" id="ARBA00022833"/>
    </source>
</evidence>
<dbReference type="CDD" id="cd09597">
    <property type="entry name" value="M4_TLP"/>
    <property type="match status" value="1"/>
</dbReference>
<dbReference type="AlphaFoldDB" id="A0A937F8E6"/>
<dbReference type="InterPro" id="IPR013783">
    <property type="entry name" value="Ig-like_fold"/>
</dbReference>
<keyword evidence="4" id="KW-0732">Signal</keyword>
<evidence type="ECO:0000313" key="11">
    <source>
        <dbReference type="Proteomes" id="UP000659388"/>
    </source>
</evidence>
<dbReference type="InterPro" id="IPR050728">
    <property type="entry name" value="Zinc_Metalloprotease_M4"/>
</dbReference>
<dbReference type="Gene3D" id="3.10.170.10">
    <property type="match status" value="1"/>
</dbReference>
<organism evidence="10 11">
    <name type="scientific">Fulvivirga sediminis</name>
    <dbReference type="NCBI Taxonomy" id="2803949"/>
    <lineage>
        <taxon>Bacteria</taxon>
        <taxon>Pseudomonadati</taxon>
        <taxon>Bacteroidota</taxon>
        <taxon>Cytophagia</taxon>
        <taxon>Cytophagales</taxon>
        <taxon>Fulvivirgaceae</taxon>
        <taxon>Fulvivirga</taxon>
    </lineage>
</organism>
<comment type="caution">
    <text evidence="10">The sequence shown here is derived from an EMBL/GenBank/DDBJ whole genome shotgun (WGS) entry which is preliminary data.</text>
</comment>
<dbReference type="Pfam" id="PF07504">
    <property type="entry name" value="FTP"/>
    <property type="match status" value="1"/>
</dbReference>
<dbReference type="InterPro" id="IPR003961">
    <property type="entry name" value="FN3_dom"/>
</dbReference>
<dbReference type="PANTHER" id="PTHR33794">
    <property type="entry name" value="BACILLOLYSIN"/>
    <property type="match status" value="1"/>
</dbReference>
<dbReference type="InterPro" id="IPR013856">
    <property type="entry name" value="Peptidase_M4_domain"/>
</dbReference>
<dbReference type="RefSeq" id="WP_202244838.1">
    <property type="nucleotide sequence ID" value="NZ_JAESIY010000006.1"/>
</dbReference>